<dbReference type="Gene3D" id="1.10.357.10">
    <property type="entry name" value="Tetracycline Repressor, domain 2"/>
    <property type="match status" value="1"/>
</dbReference>
<dbReference type="InterPro" id="IPR009057">
    <property type="entry name" value="Homeodomain-like_sf"/>
</dbReference>
<evidence type="ECO:0000313" key="4">
    <source>
        <dbReference type="EMBL" id="NYJ22725.1"/>
    </source>
</evidence>
<evidence type="ECO:0000256" key="1">
    <source>
        <dbReference type="ARBA" id="ARBA00023125"/>
    </source>
</evidence>
<dbReference type="PANTHER" id="PTHR30328">
    <property type="entry name" value="TRANSCRIPTIONAL REPRESSOR"/>
    <property type="match status" value="1"/>
</dbReference>
<proteinExistence type="predicted"/>
<name>A0A853CVX5_9MICO</name>
<dbReference type="InterPro" id="IPR050109">
    <property type="entry name" value="HTH-type_TetR-like_transc_reg"/>
</dbReference>
<reference evidence="4 5" key="1">
    <citation type="submission" date="2020-07" db="EMBL/GenBank/DDBJ databases">
        <title>Sequencing the genomes of 1000 actinobacteria strains.</title>
        <authorList>
            <person name="Klenk H.-P."/>
        </authorList>
    </citation>
    <scope>NUCLEOTIDE SEQUENCE [LARGE SCALE GENOMIC DNA]</scope>
    <source>
        <strain evidence="4 5">DSM 15165</strain>
    </source>
</reference>
<gene>
    <name evidence="4" type="ORF">HNR13_001012</name>
</gene>
<dbReference type="RefSeq" id="WP_179604742.1">
    <property type="nucleotide sequence ID" value="NZ_BAABEH010000001.1"/>
</dbReference>
<dbReference type="Proteomes" id="UP000578352">
    <property type="component" value="Unassembled WGS sequence"/>
</dbReference>
<keyword evidence="1 2" id="KW-0238">DNA-binding</keyword>
<organism evidence="4 5">
    <name type="scientific">Leifsonia shinshuensis</name>
    <dbReference type="NCBI Taxonomy" id="150026"/>
    <lineage>
        <taxon>Bacteria</taxon>
        <taxon>Bacillati</taxon>
        <taxon>Actinomycetota</taxon>
        <taxon>Actinomycetes</taxon>
        <taxon>Micrococcales</taxon>
        <taxon>Microbacteriaceae</taxon>
        <taxon>Leifsonia</taxon>
    </lineage>
</organism>
<dbReference type="PANTHER" id="PTHR30328:SF54">
    <property type="entry name" value="HTH-TYPE TRANSCRIPTIONAL REPRESSOR SCO4008"/>
    <property type="match status" value="1"/>
</dbReference>
<evidence type="ECO:0000256" key="2">
    <source>
        <dbReference type="PROSITE-ProRule" id="PRU00335"/>
    </source>
</evidence>
<protein>
    <submittedName>
        <fullName evidence="4">AcrR family transcriptional regulator</fullName>
    </submittedName>
</protein>
<dbReference type="InterPro" id="IPR001647">
    <property type="entry name" value="HTH_TetR"/>
</dbReference>
<sequence>MARRYDRDESVRLLLEASAEEFARHGVGGARVDRIAERAEVNKASIYSYIGNKDELFQAALQTKLGQLADRVAIESDDLAAYAGDLFDFLTAEPVVAWLFEQEGLHYGTADVPALAERSGYFQSRVAAVRDALGGDGDAEAIYFSIIAMCYWYVAAPQLVRMVFGGVAPEEAKSRYRSHVVATAAAMVAH</sequence>
<dbReference type="Pfam" id="PF00440">
    <property type="entry name" value="TetR_N"/>
    <property type="match status" value="1"/>
</dbReference>
<evidence type="ECO:0000259" key="3">
    <source>
        <dbReference type="PROSITE" id="PS50977"/>
    </source>
</evidence>
<dbReference type="GO" id="GO:0006355">
    <property type="term" value="P:regulation of DNA-templated transcription"/>
    <property type="evidence" value="ECO:0007669"/>
    <property type="project" value="UniProtKB-ARBA"/>
</dbReference>
<evidence type="ECO:0000313" key="5">
    <source>
        <dbReference type="Proteomes" id="UP000578352"/>
    </source>
</evidence>
<dbReference type="EMBL" id="JACCFL010000001">
    <property type="protein sequence ID" value="NYJ22725.1"/>
    <property type="molecule type" value="Genomic_DNA"/>
</dbReference>
<dbReference type="Pfam" id="PF17926">
    <property type="entry name" value="TetR_C_21"/>
    <property type="match status" value="1"/>
</dbReference>
<dbReference type="PRINTS" id="PR00455">
    <property type="entry name" value="HTHTETR"/>
</dbReference>
<dbReference type="SUPFAM" id="SSF48498">
    <property type="entry name" value="Tetracyclin repressor-like, C-terminal domain"/>
    <property type="match status" value="1"/>
</dbReference>
<dbReference type="AlphaFoldDB" id="A0A853CVX5"/>
<dbReference type="InterPro" id="IPR036271">
    <property type="entry name" value="Tet_transcr_reg_TetR-rel_C_sf"/>
</dbReference>
<dbReference type="PROSITE" id="PS50977">
    <property type="entry name" value="HTH_TETR_2"/>
    <property type="match status" value="1"/>
</dbReference>
<feature type="domain" description="HTH tetR-type" evidence="3">
    <location>
        <begin position="8"/>
        <end position="68"/>
    </location>
</feature>
<dbReference type="GO" id="GO:0003677">
    <property type="term" value="F:DNA binding"/>
    <property type="evidence" value="ECO:0007669"/>
    <property type="project" value="UniProtKB-UniRule"/>
</dbReference>
<dbReference type="SUPFAM" id="SSF46689">
    <property type="entry name" value="Homeodomain-like"/>
    <property type="match status" value="1"/>
</dbReference>
<comment type="caution">
    <text evidence="4">The sequence shown here is derived from an EMBL/GenBank/DDBJ whole genome shotgun (WGS) entry which is preliminary data.</text>
</comment>
<feature type="DNA-binding region" description="H-T-H motif" evidence="2">
    <location>
        <begin position="31"/>
        <end position="50"/>
    </location>
</feature>
<accession>A0A853CVX5</accession>
<dbReference type="InterPro" id="IPR041467">
    <property type="entry name" value="Sco4008_C"/>
</dbReference>